<accession>A0AAD8L0E1</accession>
<evidence type="ECO:0000259" key="2">
    <source>
        <dbReference type="PROSITE" id="PS50004"/>
    </source>
</evidence>
<evidence type="ECO:0000256" key="1">
    <source>
        <dbReference type="SAM" id="MobiDB-lite"/>
    </source>
</evidence>
<dbReference type="Pfam" id="PF00168">
    <property type="entry name" value="C2"/>
    <property type="match status" value="1"/>
</dbReference>
<dbReference type="InterPro" id="IPR000008">
    <property type="entry name" value="C2_dom"/>
</dbReference>
<feature type="domain" description="C2" evidence="2">
    <location>
        <begin position="1"/>
        <end position="72"/>
    </location>
</feature>
<name>A0AAD8L0E1_TARER</name>
<dbReference type="InterPro" id="IPR035892">
    <property type="entry name" value="C2_domain_sf"/>
</dbReference>
<feature type="compositionally biased region" description="Basic and acidic residues" evidence="1">
    <location>
        <begin position="106"/>
        <end position="124"/>
    </location>
</feature>
<dbReference type="Gene3D" id="2.60.40.150">
    <property type="entry name" value="C2 domain"/>
    <property type="match status" value="1"/>
</dbReference>
<dbReference type="Proteomes" id="UP001229421">
    <property type="component" value="Unassembled WGS sequence"/>
</dbReference>
<dbReference type="EMBL" id="JAUHHV010000002">
    <property type="protein sequence ID" value="KAK1432253.1"/>
    <property type="molecule type" value="Genomic_DNA"/>
</dbReference>
<gene>
    <name evidence="3" type="ORF">QVD17_09148</name>
</gene>
<dbReference type="SUPFAM" id="SSF49562">
    <property type="entry name" value="C2 domain (Calcium/lipid-binding domain, CaLB)"/>
    <property type="match status" value="1"/>
</dbReference>
<reference evidence="3" key="1">
    <citation type="journal article" date="2023" name="bioRxiv">
        <title>Improved chromosome-level genome assembly for marigold (Tagetes erecta).</title>
        <authorList>
            <person name="Jiang F."/>
            <person name="Yuan L."/>
            <person name="Wang S."/>
            <person name="Wang H."/>
            <person name="Xu D."/>
            <person name="Wang A."/>
            <person name="Fan W."/>
        </authorList>
    </citation>
    <scope>NUCLEOTIDE SEQUENCE</scope>
    <source>
        <strain evidence="3">WSJ</strain>
        <tissue evidence="3">Leaf</tissue>
    </source>
</reference>
<protein>
    <recommendedName>
        <fullName evidence="2">C2 domain-containing protein</fullName>
    </recommendedName>
</protein>
<dbReference type="PANTHER" id="PTHR32246:SF124">
    <property type="entry name" value="C2 DOMAIN-CONTAINING PROTEIN"/>
    <property type="match status" value="1"/>
</dbReference>
<organism evidence="3 4">
    <name type="scientific">Tagetes erecta</name>
    <name type="common">African marigold</name>
    <dbReference type="NCBI Taxonomy" id="13708"/>
    <lineage>
        <taxon>Eukaryota</taxon>
        <taxon>Viridiplantae</taxon>
        <taxon>Streptophyta</taxon>
        <taxon>Embryophyta</taxon>
        <taxon>Tracheophyta</taxon>
        <taxon>Spermatophyta</taxon>
        <taxon>Magnoliopsida</taxon>
        <taxon>eudicotyledons</taxon>
        <taxon>Gunneridae</taxon>
        <taxon>Pentapetalae</taxon>
        <taxon>asterids</taxon>
        <taxon>campanulids</taxon>
        <taxon>Asterales</taxon>
        <taxon>Asteraceae</taxon>
        <taxon>Asteroideae</taxon>
        <taxon>Heliantheae alliance</taxon>
        <taxon>Tageteae</taxon>
        <taxon>Tagetes</taxon>
    </lineage>
</organism>
<keyword evidence="4" id="KW-1185">Reference proteome</keyword>
<evidence type="ECO:0000313" key="3">
    <source>
        <dbReference type="EMBL" id="KAK1432253.1"/>
    </source>
</evidence>
<feature type="region of interest" description="Disordered" evidence="1">
    <location>
        <begin position="100"/>
        <end position="124"/>
    </location>
</feature>
<proteinExistence type="predicted"/>
<dbReference type="PROSITE" id="PS50004">
    <property type="entry name" value="C2"/>
    <property type="match status" value="1"/>
</dbReference>
<dbReference type="PANTHER" id="PTHR32246">
    <property type="entry name" value="INGRESSION PROTEIN FIC1"/>
    <property type="match status" value="1"/>
</dbReference>
<feature type="compositionally biased region" description="Acidic residues" evidence="1">
    <location>
        <begin position="188"/>
        <end position="242"/>
    </location>
</feature>
<evidence type="ECO:0000313" key="4">
    <source>
        <dbReference type="Proteomes" id="UP001229421"/>
    </source>
</evidence>
<sequence length="242" mass="25984">MVSKTCTTDVAKKAGSCPVWNHRMVFNVNPLKKDCILFCEMHHDGKLSNRKIGEVQVPLSEFLAGDGSSKKVSYPVKTVSGEIKGDIVISYKLLEPGVTKDGSGTGKKEGSTGNPKDVKKDSVPKKKKDGFMKFMAKGVAVNVASKVVMLAGVAGIAYGATLFAEDETGSNEHPEGQTEDGNQAGDDQAVDENQVEDQTVDENQVEDQTVDADEDVDVDQDDGYDDEDGYDDGDDYGDDVGF</sequence>
<dbReference type="AlphaFoldDB" id="A0AAD8L0E1"/>
<feature type="region of interest" description="Disordered" evidence="1">
    <location>
        <begin position="167"/>
        <end position="242"/>
    </location>
</feature>
<comment type="caution">
    <text evidence="3">The sequence shown here is derived from an EMBL/GenBank/DDBJ whole genome shotgun (WGS) entry which is preliminary data.</text>
</comment>